<accession>A0ABD2MN07</accession>
<dbReference type="Proteomes" id="UP001516400">
    <property type="component" value="Unassembled WGS sequence"/>
</dbReference>
<sequence>MSYEQYIHNSNNKIRYTWNVINHEIGQQSEDTDHRKTSDFMDQGMSPEEVLNNFNDYFASMCPDVNSKSQVDLSLVERNDKTLVLFPTDLLEIHSCIKTLKNVESVGDD</sequence>
<comment type="caution">
    <text evidence="1">The sequence shown here is derived from an EMBL/GenBank/DDBJ whole genome shotgun (WGS) entry which is preliminary data.</text>
</comment>
<protein>
    <submittedName>
        <fullName evidence="1">Uncharacterized protein</fullName>
    </submittedName>
</protein>
<dbReference type="EMBL" id="JABFTP020000021">
    <property type="protein sequence ID" value="KAL3267757.1"/>
    <property type="molecule type" value="Genomic_DNA"/>
</dbReference>
<dbReference type="AlphaFoldDB" id="A0ABD2MN07"/>
<organism evidence="1 2">
    <name type="scientific">Cryptolaemus montrouzieri</name>
    <dbReference type="NCBI Taxonomy" id="559131"/>
    <lineage>
        <taxon>Eukaryota</taxon>
        <taxon>Metazoa</taxon>
        <taxon>Ecdysozoa</taxon>
        <taxon>Arthropoda</taxon>
        <taxon>Hexapoda</taxon>
        <taxon>Insecta</taxon>
        <taxon>Pterygota</taxon>
        <taxon>Neoptera</taxon>
        <taxon>Endopterygota</taxon>
        <taxon>Coleoptera</taxon>
        <taxon>Polyphaga</taxon>
        <taxon>Cucujiformia</taxon>
        <taxon>Coccinelloidea</taxon>
        <taxon>Coccinellidae</taxon>
        <taxon>Scymninae</taxon>
        <taxon>Scymnini</taxon>
        <taxon>Cryptolaemus</taxon>
    </lineage>
</organism>
<keyword evidence="2" id="KW-1185">Reference proteome</keyword>
<evidence type="ECO:0000313" key="1">
    <source>
        <dbReference type="EMBL" id="KAL3267757.1"/>
    </source>
</evidence>
<gene>
    <name evidence="1" type="ORF">HHI36_006884</name>
</gene>
<name>A0ABD2MN07_9CUCU</name>
<evidence type="ECO:0000313" key="2">
    <source>
        <dbReference type="Proteomes" id="UP001516400"/>
    </source>
</evidence>
<proteinExistence type="predicted"/>
<reference evidence="1 2" key="1">
    <citation type="journal article" date="2021" name="BMC Biol.">
        <title>Horizontally acquired antibacterial genes associated with adaptive radiation of ladybird beetles.</title>
        <authorList>
            <person name="Li H.S."/>
            <person name="Tang X.F."/>
            <person name="Huang Y.H."/>
            <person name="Xu Z.Y."/>
            <person name="Chen M.L."/>
            <person name="Du X.Y."/>
            <person name="Qiu B.Y."/>
            <person name="Chen P.T."/>
            <person name="Zhang W."/>
            <person name="Slipinski A."/>
            <person name="Escalona H.E."/>
            <person name="Waterhouse R.M."/>
            <person name="Zwick A."/>
            <person name="Pang H."/>
        </authorList>
    </citation>
    <scope>NUCLEOTIDE SEQUENCE [LARGE SCALE GENOMIC DNA]</scope>
    <source>
        <strain evidence="1">SYSU2018</strain>
    </source>
</reference>